<keyword evidence="1" id="KW-1133">Transmembrane helix</keyword>
<feature type="transmembrane region" description="Helical" evidence="1">
    <location>
        <begin position="50"/>
        <end position="71"/>
    </location>
</feature>
<proteinExistence type="predicted"/>
<feature type="transmembrane region" description="Helical" evidence="1">
    <location>
        <begin position="83"/>
        <end position="103"/>
    </location>
</feature>
<feature type="transmembrane region" description="Helical" evidence="1">
    <location>
        <begin position="166"/>
        <end position="188"/>
    </location>
</feature>
<protein>
    <submittedName>
        <fullName evidence="2">Low temperature requirement protein A</fullName>
    </submittedName>
</protein>
<feature type="transmembrane region" description="Helical" evidence="1">
    <location>
        <begin position="200"/>
        <end position="222"/>
    </location>
</feature>
<feature type="transmembrane region" description="Helical" evidence="1">
    <location>
        <begin position="140"/>
        <end position="160"/>
    </location>
</feature>
<reference evidence="3" key="1">
    <citation type="submission" date="2021-11" db="EMBL/GenBank/DDBJ databases">
        <title>Cultivation dependent microbiological survey of springs from the worlds oldest radium mine currently devoted to the extraction of radon-saturated water.</title>
        <authorList>
            <person name="Kapinusova G."/>
            <person name="Smrhova T."/>
            <person name="Strejcek M."/>
            <person name="Suman J."/>
            <person name="Jani K."/>
            <person name="Pajer P."/>
            <person name="Uhlik O."/>
        </authorList>
    </citation>
    <scope>NUCLEOTIDE SEQUENCE [LARGE SCALE GENOMIC DNA]</scope>
    <source>
        <strain evidence="3">J379</strain>
    </source>
</reference>
<dbReference type="PANTHER" id="PTHR36840:SF1">
    <property type="entry name" value="BLL5714 PROTEIN"/>
    <property type="match status" value="1"/>
</dbReference>
<feature type="transmembrane region" description="Helical" evidence="1">
    <location>
        <begin position="228"/>
        <end position="253"/>
    </location>
</feature>
<sequence>MSTTTSGRLGPVRRDDEARVKPLELFFDLVFVLAITQVTALIAGQPTWEGLAKGVLVMALLWWTWVGYAWLTSVVDPEEGAVRFAMFAAMAALVIVALCVPEAFDDRALLFACAYGGVRFAHIWLFWLASRDDPELRRSVAGLAVSTAIGVGLIVGASFLDAELQGAVWAIALLIDYGGPLVFGQEGWKLAPAHYAERHGLILIIALGESIVAIGVGAEGIAVDSGEVLAAVGGVAIASALWWMYFDVVALVAERRLSKAAPGRERNGIARDSYSYLHLPMVIGIVLCALGLKKTIEHVDDPLKVIGAVGLLGGPALYLLAHVAFRWRNVHRFSTQRVVAAALLLALIPLHKDIDALPLVGIVVVLLWALIAYETWRFAELRDRLRHQVDHG</sequence>
<keyword evidence="3" id="KW-1185">Reference proteome</keyword>
<feature type="transmembrane region" description="Helical" evidence="1">
    <location>
        <begin position="333"/>
        <end position="350"/>
    </location>
</feature>
<keyword evidence="1" id="KW-0472">Membrane</keyword>
<feature type="transmembrane region" description="Helical" evidence="1">
    <location>
        <begin position="356"/>
        <end position="376"/>
    </location>
</feature>
<evidence type="ECO:0000256" key="1">
    <source>
        <dbReference type="SAM" id="Phobius"/>
    </source>
</evidence>
<accession>A0ABY5PJR0</accession>
<feature type="transmembrane region" description="Helical" evidence="1">
    <location>
        <begin position="304"/>
        <end position="321"/>
    </location>
</feature>
<dbReference type="Pfam" id="PF06772">
    <property type="entry name" value="LtrA"/>
    <property type="match status" value="1"/>
</dbReference>
<gene>
    <name evidence="2" type="ORF">LRS13_04815</name>
</gene>
<feature type="transmembrane region" description="Helical" evidence="1">
    <location>
        <begin position="274"/>
        <end position="292"/>
    </location>
</feature>
<evidence type="ECO:0000313" key="2">
    <source>
        <dbReference type="EMBL" id="UUY04856.1"/>
    </source>
</evidence>
<evidence type="ECO:0000313" key="3">
    <source>
        <dbReference type="Proteomes" id="UP001058860"/>
    </source>
</evidence>
<organism evidence="2 3">
    <name type="scientific">Svornostia abyssi</name>
    <dbReference type="NCBI Taxonomy" id="2898438"/>
    <lineage>
        <taxon>Bacteria</taxon>
        <taxon>Bacillati</taxon>
        <taxon>Actinomycetota</taxon>
        <taxon>Thermoleophilia</taxon>
        <taxon>Solirubrobacterales</taxon>
        <taxon>Baekduiaceae</taxon>
        <taxon>Svornostia</taxon>
    </lineage>
</organism>
<dbReference type="RefSeq" id="WP_353865336.1">
    <property type="nucleotide sequence ID" value="NZ_CP088295.1"/>
</dbReference>
<dbReference type="EMBL" id="CP088295">
    <property type="protein sequence ID" value="UUY04856.1"/>
    <property type="molecule type" value="Genomic_DNA"/>
</dbReference>
<dbReference type="PANTHER" id="PTHR36840">
    <property type="entry name" value="BLL5714 PROTEIN"/>
    <property type="match status" value="1"/>
</dbReference>
<dbReference type="Proteomes" id="UP001058860">
    <property type="component" value="Chromosome"/>
</dbReference>
<dbReference type="InterPro" id="IPR010640">
    <property type="entry name" value="Low_temperature_requirement_A"/>
</dbReference>
<keyword evidence="1" id="KW-0812">Transmembrane</keyword>
<feature type="transmembrane region" description="Helical" evidence="1">
    <location>
        <begin position="23"/>
        <end position="44"/>
    </location>
</feature>
<feature type="transmembrane region" description="Helical" evidence="1">
    <location>
        <begin position="109"/>
        <end position="128"/>
    </location>
</feature>
<name>A0ABY5PJR0_9ACTN</name>